<protein>
    <submittedName>
        <fullName evidence="1">Uncharacterized protein</fullName>
    </submittedName>
</protein>
<name>A0ACC2XE61_9TREE</name>
<dbReference type="EMBL" id="JASBWU010000005">
    <property type="protein sequence ID" value="KAJ9121664.1"/>
    <property type="molecule type" value="Genomic_DNA"/>
</dbReference>
<evidence type="ECO:0000313" key="1">
    <source>
        <dbReference type="EMBL" id="KAJ9121664.1"/>
    </source>
</evidence>
<accession>A0ACC2XE61</accession>
<reference evidence="1" key="1">
    <citation type="submission" date="2023-04" db="EMBL/GenBank/DDBJ databases">
        <title>Draft Genome sequencing of Naganishia species isolated from polar environments using Oxford Nanopore Technology.</title>
        <authorList>
            <person name="Leo P."/>
            <person name="Venkateswaran K."/>
        </authorList>
    </citation>
    <scope>NUCLEOTIDE SEQUENCE</scope>
    <source>
        <strain evidence="1">MNA-CCFEE 5425</strain>
    </source>
</reference>
<keyword evidence="2" id="KW-1185">Reference proteome</keyword>
<proteinExistence type="predicted"/>
<organism evidence="1 2">
    <name type="scientific">Naganishia vaughanmartiniae</name>
    <dbReference type="NCBI Taxonomy" id="1424756"/>
    <lineage>
        <taxon>Eukaryota</taxon>
        <taxon>Fungi</taxon>
        <taxon>Dikarya</taxon>
        <taxon>Basidiomycota</taxon>
        <taxon>Agaricomycotina</taxon>
        <taxon>Tremellomycetes</taxon>
        <taxon>Filobasidiales</taxon>
        <taxon>Filobasidiaceae</taxon>
        <taxon>Naganishia</taxon>
    </lineage>
</organism>
<comment type="caution">
    <text evidence="1">The sequence shown here is derived from an EMBL/GenBank/DDBJ whole genome shotgun (WGS) entry which is preliminary data.</text>
</comment>
<gene>
    <name evidence="1" type="ORF">QFC22_002284</name>
</gene>
<dbReference type="Proteomes" id="UP001243375">
    <property type="component" value="Unassembled WGS sequence"/>
</dbReference>
<evidence type="ECO:0000313" key="2">
    <source>
        <dbReference type="Proteomes" id="UP001243375"/>
    </source>
</evidence>
<sequence length="1068" mass="118275">MSKPSSRRTFRKPNNNALGLAGALGEDGGDSDGDMAGNVEENSSRAQRFATNLQGNRFREVWDRRILEQYRLQERKLAIAQGLIADPNKPTSLEDAIEFVGQCTEMCPLFEREEREYKKNVHPLEQKEGQPGRIDPAKAVTMYHRSAAGIDQPLPSDVRTPVTLKRTLDYLFHHVMTTQPPDLSEPATPLSALRYTHGFIRDRTRGIRQDFTYQRHVGIAENIECHERIARFHILAIHEMARLEDAQFLKQEAEQLNKTLISLVELYDDQRLDGRTCSNEPEFRAYQLLSHLNDNEVARTILDLPQDIFNHSYLQLAFTFRALAQRNFDSQKVGSKYNAEISLNFFTRFFKRAKKSDVPFLMACLAHNKFGDIRRAGVRALMRAYPAPPQGVVLRNGDDPANARVIPTGVFMKLLQCETEAEAMGIADALGVEPYYPRGIDGLDPSEPLGFLVNTSADFDDNGDAPPAAPCAAIESKKSGATYQDIIDGKLAHPQQSHAPHPLLVAPRARVHSQSTSSNAPPEIQPVQQSAPPSVSPAAGPSFSFSSSFKASATSFQPSSFSFQSTQTIGPSTVQAHVGSASNVFSSKGTAFSPRPLSMPVQPTSTMSNISMQNKGIDAFTPLPLDKASAPPPLSLLTAGNDDADLPAQSSGSNARTNITPKAARPTPSRMEKVAALPLTRKPSRALVDSLAKRLTSEAIVTHIKATVQRVTDDAIALEQVHRQKLCARKQSQIRAQVESVLCERILIQMADEIIQEEAADAYGEEMWESPLRQRTFTWWRLKARSKAERRDRDLDRAARRSKYKQHIQSLVLGSSLSSSQNQIDADSETPTSWAPSDVDQDATVSLRKVCTSVQLSKRKAILHEGTFFSVLSSYVCNLSRTDENDPIHLDAMQEHISWHVVIAATQQASGTWLKSKFNLTIDRETLPFDSVASVSMAADASDQTFVSALRNALPRMRYQPHFEVSMEDPASSLFGVARELLSFVDYLLLQNIDGQLILSLRRKAYAQARSPTEPRNVAQLVAAALRIMEKLQSAVLDGILGSLQISSDGYSKITFDCSKADRINDVE</sequence>